<evidence type="ECO:0000313" key="2">
    <source>
        <dbReference type="Proteomes" id="UP001162501"/>
    </source>
</evidence>
<reference evidence="1" key="1">
    <citation type="submission" date="2023-05" db="EMBL/GenBank/DDBJ databases">
        <authorList>
            <consortium name="ELIXIR-Norway"/>
        </authorList>
    </citation>
    <scope>NUCLEOTIDE SEQUENCE</scope>
</reference>
<gene>
    <name evidence="1" type="ORF">MRATA1EN22A_LOCUS23623</name>
</gene>
<dbReference type="Proteomes" id="UP001162501">
    <property type="component" value="Chromosome 4"/>
</dbReference>
<dbReference type="EMBL" id="OX596088">
    <property type="protein sequence ID" value="CAN0517374.1"/>
    <property type="molecule type" value="Genomic_DNA"/>
</dbReference>
<reference evidence="1" key="2">
    <citation type="submission" date="2025-03" db="EMBL/GenBank/DDBJ databases">
        <authorList>
            <consortium name="ELIXIR-Norway"/>
            <consortium name="Elixir Norway"/>
        </authorList>
    </citation>
    <scope>NUCLEOTIDE SEQUENCE</scope>
</reference>
<evidence type="ECO:0000313" key="1">
    <source>
        <dbReference type="EMBL" id="CAN0517374.1"/>
    </source>
</evidence>
<proteinExistence type="predicted"/>
<organism evidence="1 2">
    <name type="scientific">Rangifer tarandus platyrhynchus</name>
    <name type="common">Svalbard reindeer</name>
    <dbReference type="NCBI Taxonomy" id="3082113"/>
    <lineage>
        <taxon>Eukaryota</taxon>
        <taxon>Metazoa</taxon>
        <taxon>Chordata</taxon>
        <taxon>Craniata</taxon>
        <taxon>Vertebrata</taxon>
        <taxon>Euteleostomi</taxon>
        <taxon>Mammalia</taxon>
        <taxon>Eutheria</taxon>
        <taxon>Laurasiatheria</taxon>
        <taxon>Artiodactyla</taxon>
        <taxon>Ruminantia</taxon>
        <taxon>Pecora</taxon>
        <taxon>Cervidae</taxon>
        <taxon>Odocoileinae</taxon>
        <taxon>Rangifer</taxon>
    </lineage>
</organism>
<sequence>MGLSLQGLLPANTQGPLNHVLAPGLGGEGAGTAQPRCREATLGTPWGGGLALDTGRLGPSRGNALLSVRSVGHRMRYRAAKWPGHPVPTELRAGVILATPTSLEAHRLSGCRPIGQLQVLGRRSVGLGDREQTCAPCIPASAGSLEDTAQGGGGPGGLCPHRSAPT</sequence>
<protein>
    <submittedName>
        <fullName evidence="1">Uncharacterized protein</fullName>
    </submittedName>
</protein>
<name>A0AC59ZVR1_RANTA</name>
<accession>A0AC59ZVR1</accession>